<accession>A0ABC9NB30</accession>
<evidence type="ECO:0000313" key="1">
    <source>
        <dbReference type="EMBL" id="EDO53984.1"/>
    </source>
</evidence>
<name>A0ABC9NB30_BACUC</name>
<sequence length="40" mass="5001">MSLAKIHFFEDENRYIQHFFDDNLRIISHFLEDTIFQIKK</sequence>
<dbReference type="EMBL" id="AAYH02000044">
    <property type="protein sequence ID" value="EDO53984.1"/>
    <property type="molecule type" value="Genomic_DNA"/>
</dbReference>
<dbReference type="AlphaFoldDB" id="A0ABC9NB30"/>
<dbReference type="Proteomes" id="UP000004110">
    <property type="component" value="Unassembled WGS sequence"/>
</dbReference>
<evidence type="ECO:0000313" key="2">
    <source>
        <dbReference type="Proteomes" id="UP000004110"/>
    </source>
</evidence>
<proteinExistence type="predicted"/>
<reference evidence="1" key="1">
    <citation type="submission" date="2007-06" db="EMBL/GenBank/DDBJ databases">
        <authorList>
            <person name="Fulton L."/>
            <person name="Clifton S."/>
            <person name="Fulton B."/>
            <person name="Xu J."/>
            <person name="Minx P."/>
            <person name="Pepin K.H."/>
            <person name="Johnson M."/>
            <person name="Thiruvilangam P."/>
            <person name="Bhonagiri V."/>
            <person name="Nash W.E."/>
            <person name="Mardis E.R."/>
            <person name="Wilson R.K."/>
        </authorList>
    </citation>
    <scope>NUCLEOTIDE SEQUENCE [LARGE SCALE GENOMIC DNA]</scope>
    <source>
        <strain evidence="1">ATCC 8492</strain>
    </source>
</reference>
<reference evidence="1" key="2">
    <citation type="submission" date="2013-11" db="EMBL/GenBank/DDBJ databases">
        <title>Draft genome sequence of Bacteroides uniformis (ATCC 8492).</title>
        <authorList>
            <person name="Sudarsanam P."/>
            <person name="Ley R."/>
            <person name="Guruge J."/>
            <person name="Turnbaugh P.J."/>
            <person name="Mahowald M."/>
            <person name="Liep D."/>
            <person name="Gordon J."/>
        </authorList>
    </citation>
    <scope>NUCLEOTIDE SEQUENCE</scope>
    <source>
        <strain evidence="1">ATCC 8492</strain>
    </source>
</reference>
<keyword evidence="2" id="KW-1185">Reference proteome</keyword>
<comment type="caution">
    <text evidence="1">The sequence shown here is derived from an EMBL/GenBank/DDBJ whole genome shotgun (WGS) entry which is preliminary data.</text>
</comment>
<organism evidence="1 2">
    <name type="scientific">Bacteroides uniformis (strain ATCC 8492 / DSM 6597 / CCUG 4942 / CIP 103695 / JCM 5828 / KCTC 5204 / NCTC 13054 / VPI 0061)</name>
    <dbReference type="NCBI Taxonomy" id="411479"/>
    <lineage>
        <taxon>Bacteria</taxon>
        <taxon>Pseudomonadati</taxon>
        <taxon>Bacteroidota</taxon>
        <taxon>Bacteroidia</taxon>
        <taxon>Bacteroidales</taxon>
        <taxon>Bacteroidaceae</taxon>
        <taxon>Bacteroides</taxon>
    </lineage>
</organism>
<protein>
    <submittedName>
        <fullName evidence="1">Uncharacterized protein</fullName>
    </submittedName>
</protein>
<gene>
    <name evidence="1" type="ORF">BACUNI_02605</name>
</gene>